<keyword evidence="5 8" id="KW-1133">Transmembrane helix</keyword>
<dbReference type="Proteomes" id="UP000826234">
    <property type="component" value="Unassembled WGS sequence"/>
</dbReference>
<proteinExistence type="inferred from homology"/>
<evidence type="ECO:0000313" key="9">
    <source>
        <dbReference type="EMBL" id="KAH0622942.1"/>
    </source>
</evidence>
<keyword evidence="6 8" id="KW-0472">Membrane</keyword>
<feature type="region of interest" description="Disordered" evidence="7">
    <location>
        <begin position="266"/>
        <end position="285"/>
    </location>
</feature>
<evidence type="ECO:0000256" key="8">
    <source>
        <dbReference type="SAM" id="Phobius"/>
    </source>
</evidence>
<comment type="caution">
    <text evidence="9">The sequence shown here is derived from an EMBL/GenBank/DDBJ whole genome shotgun (WGS) entry which is preliminary data.</text>
</comment>
<protein>
    <recommendedName>
        <fullName evidence="11">Solute carrier family 35 member F6</fullName>
    </recommendedName>
</protein>
<dbReference type="SUPFAM" id="SSF103481">
    <property type="entry name" value="Multidrug resistance efflux transporter EmrE"/>
    <property type="match status" value="1"/>
</dbReference>
<dbReference type="InterPro" id="IPR037185">
    <property type="entry name" value="EmrE-like"/>
</dbReference>
<dbReference type="InterPro" id="IPR009262">
    <property type="entry name" value="SLC35_F1/F2/F6"/>
</dbReference>
<evidence type="ECO:0000313" key="10">
    <source>
        <dbReference type="Proteomes" id="UP000826234"/>
    </source>
</evidence>
<reference evidence="9 10" key="1">
    <citation type="journal article" date="2022" name="Gigascience">
        <title>A chromosome-level genome assembly and annotation of the desert horned lizard, Phrynosoma platyrhinos, provides insight into chromosomal rearrangements among reptiles.</title>
        <authorList>
            <person name="Koochekian N."/>
            <person name="Ascanio A."/>
            <person name="Farleigh K."/>
            <person name="Card D.C."/>
            <person name="Schield D.R."/>
            <person name="Castoe T.A."/>
            <person name="Jezkova T."/>
        </authorList>
    </citation>
    <scope>NUCLEOTIDE SEQUENCE [LARGE SCALE GENOMIC DNA]</scope>
    <source>
        <strain evidence="9">NK-2021</strain>
    </source>
</reference>
<accession>A0ABQ7T033</accession>
<feature type="transmembrane region" description="Helical" evidence="8">
    <location>
        <begin position="26"/>
        <end position="46"/>
    </location>
</feature>
<dbReference type="PANTHER" id="PTHR13146">
    <property type="match status" value="1"/>
</dbReference>
<evidence type="ECO:0000256" key="1">
    <source>
        <dbReference type="ARBA" id="ARBA00004141"/>
    </source>
</evidence>
<evidence type="ECO:0000256" key="2">
    <source>
        <dbReference type="ARBA" id="ARBA00007863"/>
    </source>
</evidence>
<name>A0ABQ7T033_PHRPL</name>
<keyword evidence="3" id="KW-0813">Transport</keyword>
<dbReference type="PANTHER" id="PTHR13146:SF0">
    <property type="entry name" value="SOLUTE CARRIER FAMILY 35 MEMBER F6"/>
    <property type="match status" value="1"/>
</dbReference>
<evidence type="ECO:0008006" key="11">
    <source>
        <dbReference type="Google" id="ProtNLM"/>
    </source>
</evidence>
<dbReference type="EMBL" id="JAIPUX010003289">
    <property type="protein sequence ID" value="KAH0622942.1"/>
    <property type="molecule type" value="Genomic_DNA"/>
</dbReference>
<sequence length="433" mass="48467">MLRGAVIIFTGLLSVAFLGRRLALSQWLGILVTILGLVVVGLADLLNSNDEKHQLSEVITGDLLIIMAQVIVAIQMVLEEKFVYKHDVHPLRAVGTEASIHPPEAAMEGPDPGEGSSFWGSQDRPKPPREPLLARRPPGIETPQEEEEEKEKEEQHQQTFSLRSLLPWWPRSDSPGEHPNDQEASGSRSSSTLDGVTIHEHPGALESILKAQETQFRIFAQLFHENEQLKCNQKDSALQPRQQTHTQEEVEIFRPPAENQRLQQEHWETKKNHKPGSQKSSHQKWSFPWSNTGFLVQVLTTGKTGGCEKQFLDGVSKRLLNHRINLQVDSYQANSGRFLLVFCPVASRIGTDIGNALEGLSSSVSKALLVVLHHKPKDNHHLFVDTKLQGQHQALVRTVHARYTVQDGLYACRMNEEAMADVAKVIKDLSKEG</sequence>
<keyword evidence="10" id="KW-1185">Reference proteome</keyword>
<comment type="similarity">
    <text evidence="2">Belongs to the SLC35F solute transporter family.</text>
</comment>
<feature type="compositionally biased region" description="Polar residues" evidence="7">
    <location>
        <begin position="182"/>
        <end position="194"/>
    </location>
</feature>
<comment type="subcellular location">
    <subcellularLocation>
        <location evidence="1">Membrane</location>
        <topology evidence="1">Multi-pass membrane protein</topology>
    </subcellularLocation>
</comment>
<feature type="region of interest" description="Disordered" evidence="7">
    <location>
        <begin position="99"/>
        <end position="195"/>
    </location>
</feature>
<evidence type="ECO:0000256" key="5">
    <source>
        <dbReference type="ARBA" id="ARBA00022989"/>
    </source>
</evidence>
<gene>
    <name evidence="9" type="ORF">JD844_025883</name>
</gene>
<evidence type="ECO:0000256" key="7">
    <source>
        <dbReference type="SAM" id="MobiDB-lite"/>
    </source>
</evidence>
<feature type="transmembrane region" description="Helical" evidence="8">
    <location>
        <begin position="58"/>
        <end position="78"/>
    </location>
</feature>
<dbReference type="Pfam" id="PF06027">
    <property type="entry name" value="SLC35F"/>
    <property type="match status" value="1"/>
</dbReference>
<evidence type="ECO:0000256" key="6">
    <source>
        <dbReference type="ARBA" id="ARBA00023136"/>
    </source>
</evidence>
<evidence type="ECO:0000256" key="4">
    <source>
        <dbReference type="ARBA" id="ARBA00022692"/>
    </source>
</evidence>
<evidence type="ECO:0000256" key="3">
    <source>
        <dbReference type="ARBA" id="ARBA00022448"/>
    </source>
</evidence>
<feature type="compositionally biased region" description="Basic and acidic residues" evidence="7">
    <location>
        <begin position="123"/>
        <end position="133"/>
    </location>
</feature>
<keyword evidence="4 8" id="KW-0812">Transmembrane</keyword>
<organism evidence="9 10">
    <name type="scientific">Phrynosoma platyrhinos</name>
    <name type="common">Desert horned lizard</name>
    <dbReference type="NCBI Taxonomy" id="52577"/>
    <lineage>
        <taxon>Eukaryota</taxon>
        <taxon>Metazoa</taxon>
        <taxon>Chordata</taxon>
        <taxon>Craniata</taxon>
        <taxon>Vertebrata</taxon>
        <taxon>Euteleostomi</taxon>
        <taxon>Lepidosauria</taxon>
        <taxon>Squamata</taxon>
        <taxon>Bifurcata</taxon>
        <taxon>Unidentata</taxon>
        <taxon>Episquamata</taxon>
        <taxon>Toxicofera</taxon>
        <taxon>Iguania</taxon>
        <taxon>Phrynosomatidae</taxon>
        <taxon>Phrynosomatinae</taxon>
        <taxon>Phrynosoma</taxon>
    </lineage>
</organism>